<dbReference type="GO" id="GO:0016758">
    <property type="term" value="F:hexosyltransferase activity"/>
    <property type="evidence" value="ECO:0007669"/>
    <property type="project" value="UniProtKB-ARBA"/>
</dbReference>
<comment type="caution">
    <text evidence="2">The sequence shown here is derived from an EMBL/GenBank/DDBJ whole genome shotgun (WGS) entry which is preliminary data.</text>
</comment>
<keyword evidence="2" id="KW-0808">Transferase</keyword>
<dbReference type="Gene3D" id="3.90.550.10">
    <property type="entry name" value="Spore Coat Polysaccharide Biosynthesis Protein SpsA, Chain A"/>
    <property type="match status" value="1"/>
</dbReference>
<reference evidence="2 3" key="1">
    <citation type="submission" date="2016-11" db="EMBL/GenBank/DDBJ databases">
        <title>Draft Genome Sequences of Nine Cyanobacterial Strains from Diverse Habitats.</title>
        <authorList>
            <person name="Zhu T."/>
            <person name="Hou S."/>
            <person name="Lu X."/>
            <person name="Hess W.R."/>
        </authorList>
    </citation>
    <scope>NUCLEOTIDE SEQUENCE [LARGE SCALE GENOMIC DNA]</scope>
    <source>
        <strain evidence="2 3">NIES-592</strain>
    </source>
</reference>
<dbReference type="InterPro" id="IPR029044">
    <property type="entry name" value="Nucleotide-diphossugar_trans"/>
</dbReference>
<dbReference type="PANTHER" id="PTHR22916">
    <property type="entry name" value="GLYCOSYLTRANSFERASE"/>
    <property type="match status" value="1"/>
</dbReference>
<dbReference type="EMBL" id="MRCA01000014">
    <property type="protein sequence ID" value="OKH11926.1"/>
    <property type="molecule type" value="Genomic_DNA"/>
</dbReference>
<dbReference type="Proteomes" id="UP000186391">
    <property type="component" value="Unassembled WGS sequence"/>
</dbReference>
<evidence type="ECO:0000313" key="3">
    <source>
        <dbReference type="Proteomes" id="UP000186391"/>
    </source>
</evidence>
<dbReference type="OrthoDB" id="396512at2"/>
<gene>
    <name evidence="2" type="ORF">NIES592_19735</name>
</gene>
<evidence type="ECO:0000259" key="1">
    <source>
        <dbReference type="Pfam" id="PF00535"/>
    </source>
</evidence>
<dbReference type="SUPFAM" id="SSF53448">
    <property type="entry name" value="Nucleotide-diphospho-sugar transferases"/>
    <property type="match status" value="1"/>
</dbReference>
<keyword evidence="3" id="KW-1185">Reference proteome</keyword>
<accession>A0A1U7GUY9</accession>
<dbReference type="PANTHER" id="PTHR22916:SF3">
    <property type="entry name" value="UDP-GLCNAC:BETAGAL BETA-1,3-N-ACETYLGLUCOSAMINYLTRANSFERASE-LIKE PROTEIN 1"/>
    <property type="match status" value="1"/>
</dbReference>
<dbReference type="RefSeq" id="WP_073556670.1">
    <property type="nucleotide sequence ID" value="NZ_MRCA01000014.1"/>
</dbReference>
<organism evidence="2 3">
    <name type="scientific">Fischerella major NIES-592</name>
    <dbReference type="NCBI Taxonomy" id="210994"/>
    <lineage>
        <taxon>Bacteria</taxon>
        <taxon>Bacillati</taxon>
        <taxon>Cyanobacteriota</taxon>
        <taxon>Cyanophyceae</taxon>
        <taxon>Nostocales</taxon>
        <taxon>Hapalosiphonaceae</taxon>
        <taxon>Fischerella</taxon>
    </lineage>
</organism>
<sequence>MNINSQSQTPLVSIITPTYNRPDYLKQALKSAISQTYQNIEIIVSDNCSPENPQAIVESFNDPRIRFSRNETNLGMLPNTIKAFKMARGKYVAALLDDDLWEEDFLAKLVPPLEANPNLVLAFCDHYVINADGTIDYELTEHCSQLFKRAELSEGIYQPFYKLGLVDQAVASAMAAVIRNDVINWDSIPPEVGGSWDVYLTYLCCRTGMGAYYYPQKLTRYRRHDQTETMQSGRLNYQAKIRKSQADMFCLEIFMQDENLQEFKTYFQQQWVKVSTSLGIGLMRAEQTKQARPYLWRSLRQQLNLRTIAALMLSFTPPKIAAKF</sequence>
<feature type="domain" description="Glycosyltransferase 2-like" evidence="1">
    <location>
        <begin position="13"/>
        <end position="130"/>
    </location>
</feature>
<proteinExistence type="predicted"/>
<dbReference type="AlphaFoldDB" id="A0A1U7GUY9"/>
<dbReference type="InterPro" id="IPR001173">
    <property type="entry name" value="Glyco_trans_2-like"/>
</dbReference>
<evidence type="ECO:0000313" key="2">
    <source>
        <dbReference type="EMBL" id="OKH11926.1"/>
    </source>
</evidence>
<protein>
    <submittedName>
        <fullName evidence="2">Glycosyl transferase</fullName>
    </submittedName>
</protein>
<dbReference type="Pfam" id="PF00535">
    <property type="entry name" value="Glycos_transf_2"/>
    <property type="match status" value="1"/>
</dbReference>
<name>A0A1U7GUY9_9CYAN</name>